<protein>
    <submittedName>
        <fullName evidence="1">Uncharacterized protein</fullName>
    </submittedName>
</protein>
<proteinExistence type="predicted"/>
<dbReference type="Proteomes" id="UP001055811">
    <property type="component" value="Linkage Group LG01"/>
</dbReference>
<dbReference type="EMBL" id="CM042009">
    <property type="protein sequence ID" value="KAI3791383.1"/>
    <property type="molecule type" value="Genomic_DNA"/>
</dbReference>
<comment type="caution">
    <text evidence="1">The sequence shown here is derived from an EMBL/GenBank/DDBJ whole genome shotgun (WGS) entry which is preliminary data.</text>
</comment>
<evidence type="ECO:0000313" key="1">
    <source>
        <dbReference type="EMBL" id="KAI3791383.1"/>
    </source>
</evidence>
<sequence>MNSSSRRFGKCLGVGLGAGISVPTVAFPCLESQLSQFASLGLLLISILCFEDGKVIDYARYRSTTLTSPGLFNYVEQLPFESILFLCSIHYLEHVVLANEEICKQDGNDSPLPPSAFLPCPPTVTFASESSRNPPPLSLLLSTYRPRSPLIPLRLHPTLVSSYSQLFQLPVIHPPSPSSYVPSNGYDLILLKCQVVTLRITPDSVLPVPLKVSSTARFRCYTKLTEEIEAETLTGDNDDEGGERQSSEECIVLL</sequence>
<gene>
    <name evidence="1" type="ORF">L2E82_05151</name>
</gene>
<keyword evidence="2" id="KW-1185">Reference proteome</keyword>
<name>A0ACB9H7G4_CICIN</name>
<reference evidence="2" key="1">
    <citation type="journal article" date="2022" name="Mol. Ecol. Resour.">
        <title>The genomes of chicory, endive, great burdock and yacon provide insights into Asteraceae palaeo-polyploidization history and plant inulin production.</title>
        <authorList>
            <person name="Fan W."/>
            <person name="Wang S."/>
            <person name="Wang H."/>
            <person name="Wang A."/>
            <person name="Jiang F."/>
            <person name="Liu H."/>
            <person name="Zhao H."/>
            <person name="Xu D."/>
            <person name="Zhang Y."/>
        </authorList>
    </citation>
    <scope>NUCLEOTIDE SEQUENCE [LARGE SCALE GENOMIC DNA]</scope>
    <source>
        <strain evidence="2">cv. Punajuju</strain>
    </source>
</reference>
<organism evidence="1 2">
    <name type="scientific">Cichorium intybus</name>
    <name type="common">Chicory</name>
    <dbReference type="NCBI Taxonomy" id="13427"/>
    <lineage>
        <taxon>Eukaryota</taxon>
        <taxon>Viridiplantae</taxon>
        <taxon>Streptophyta</taxon>
        <taxon>Embryophyta</taxon>
        <taxon>Tracheophyta</taxon>
        <taxon>Spermatophyta</taxon>
        <taxon>Magnoliopsida</taxon>
        <taxon>eudicotyledons</taxon>
        <taxon>Gunneridae</taxon>
        <taxon>Pentapetalae</taxon>
        <taxon>asterids</taxon>
        <taxon>campanulids</taxon>
        <taxon>Asterales</taxon>
        <taxon>Asteraceae</taxon>
        <taxon>Cichorioideae</taxon>
        <taxon>Cichorieae</taxon>
        <taxon>Cichoriinae</taxon>
        <taxon>Cichorium</taxon>
    </lineage>
</organism>
<evidence type="ECO:0000313" key="2">
    <source>
        <dbReference type="Proteomes" id="UP001055811"/>
    </source>
</evidence>
<accession>A0ACB9H7G4</accession>
<reference evidence="1 2" key="2">
    <citation type="journal article" date="2022" name="Mol. Ecol. Resour.">
        <title>The genomes of chicory, endive, great burdock and yacon provide insights into Asteraceae paleo-polyploidization history and plant inulin production.</title>
        <authorList>
            <person name="Fan W."/>
            <person name="Wang S."/>
            <person name="Wang H."/>
            <person name="Wang A."/>
            <person name="Jiang F."/>
            <person name="Liu H."/>
            <person name="Zhao H."/>
            <person name="Xu D."/>
            <person name="Zhang Y."/>
        </authorList>
    </citation>
    <scope>NUCLEOTIDE SEQUENCE [LARGE SCALE GENOMIC DNA]</scope>
    <source>
        <strain evidence="2">cv. Punajuju</strain>
        <tissue evidence="1">Leaves</tissue>
    </source>
</reference>